<evidence type="ECO:0000256" key="1">
    <source>
        <dbReference type="SAM" id="Phobius"/>
    </source>
</evidence>
<dbReference type="Pfam" id="PF10756">
    <property type="entry name" value="bPH_6"/>
    <property type="match status" value="1"/>
</dbReference>
<organism evidence="3 4">
    <name type="scientific">Cryptosporangium aurantiacum</name>
    <dbReference type="NCBI Taxonomy" id="134849"/>
    <lineage>
        <taxon>Bacteria</taxon>
        <taxon>Bacillati</taxon>
        <taxon>Actinomycetota</taxon>
        <taxon>Actinomycetes</taxon>
        <taxon>Cryptosporangiales</taxon>
        <taxon>Cryptosporangiaceae</taxon>
        <taxon>Cryptosporangium</taxon>
    </lineage>
</organism>
<protein>
    <submittedName>
        <fullName evidence="3">PH domain-containing protein</fullName>
    </submittedName>
</protein>
<evidence type="ECO:0000259" key="2">
    <source>
        <dbReference type="Pfam" id="PF10756"/>
    </source>
</evidence>
<keyword evidence="4" id="KW-1185">Reference proteome</keyword>
<dbReference type="EMBL" id="FRCS01000001">
    <property type="protein sequence ID" value="SHM29144.1"/>
    <property type="molecule type" value="Genomic_DNA"/>
</dbReference>
<dbReference type="Proteomes" id="UP000184440">
    <property type="component" value="Unassembled WGS sequence"/>
</dbReference>
<evidence type="ECO:0000313" key="3">
    <source>
        <dbReference type="EMBL" id="SHM29144.1"/>
    </source>
</evidence>
<proteinExistence type="predicted"/>
<gene>
    <name evidence="3" type="ORF">SAMN05443668_101220</name>
</gene>
<name>A0A1M7HL00_9ACTN</name>
<dbReference type="RefSeq" id="WP_073250538.1">
    <property type="nucleotide sequence ID" value="NZ_FRCS01000001.1"/>
</dbReference>
<feature type="domain" description="Low molecular weight protein antigen 6 PH" evidence="2">
    <location>
        <begin position="57"/>
        <end position="121"/>
    </location>
</feature>
<feature type="transmembrane region" description="Helical" evidence="1">
    <location>
        <begin position="12"/>
        <end position="33"/>
    </location>
</feature>
<dbReference type="AlphaFoldDB" id="A0A1M7HL00"/>
<dbReference type="STRING" id="134849.SAMN05443668_101220"/>
<sequence length="133" mass="14577">MSTQTPARPVRVRFRQSFATVTAILLTAIGAFTIAGQDWVYTPVMAIPLLALWWVARTGVDIEAEQLTIRRAFGRRTLRWEEIEGFLSSRGRVSVQLTEAAGGEVLRLPAVTPSTLPRLIASVSLTKPQSDAA</sequence>
<feature type="transmembrane region" description="Helical" evidence="1">
    <location>
        <begin position="39"/>
        <end position="56"/>
    </location>
</feature>
<dbReference type="InterPro" id="IPR019692">
    <property type="entry name" value="CFP-6_PH"/>
</dbReference>
<dbReference type="OrthoDB" id="5190396at2"/>
<keyword evidence="1" id="KW-0812">Transmembrane</keyword>
<keyword evidence="1" id="KW-1133">Transmembrane helix</keyword>
<evidence type="ECO:0000313" key="4">
    <source>
        <dbReference type="Proteomes" id="UP000184440"/>
    </source>
</evidence>
<keyword evidence="1" id="KW-0472">Membrane</keyword>
<reference evidence="3 4" key="1">
    <citation type="submission" date="2016-11" db="EMBL/GenBank/DDBJ databases">
        <authorList>
            <person name="Jaros S."/>
            <person name="Januszkiewicz K."/>
            <person name="Wedrychowicz H."/>
        </authorList>
    </citation>
    <scope>NUCLEOTIDE SEQUENCE [LARGE SCALE GENOMIC DNA]</scope>
    <source>
        <strain evidence="3 4">DSM 46144</strain>
    </source>
</reference>
<accession>A0A1M7HL00</accession>